<accession>A0A7W8M838</accession>
<dbReference type="Pfam" id="PF06325">
    <property type="entry name" value="PrmA"/>
    <property type="match status" value="1"/>
</dbReference>
<organism evidence="7 8">
    <name type="scientific">Quisquiliibacterium transsilvanicum</name>
    <dbReference type="NCBI Taxonomy" id="1549638"/>
    <lineage>
        <taxon>Bacteria</taxon>
        <taxon>Pseudomonadati</taxon>
        <taxon>Pseudomonadota</taxon>
        <taxon>Betaproteobacteria</taxon>
        <taxon>Burkholderiales</taxon>
        <taxon>Burkholderiaceae</taxon>
        <taxon>Quisquiliibacterium</taxon>
    </lineage>
</organism>
<keyword evidence="7" id="KW-0689">Ribosomal protein</keyword>
<dbReference type="PANTHER" id="PTHR43648:SF1">
    <property type="entry name" value="ELECTRON TRANSFER FLAVOPROTEIN BETA SUBUNIT LYSINE METHYLTRANSFERASE"/>
    <property type="match status" value="1"/>
</dbReference>
<dbReference type="PIRSF" id="PIRSF000401">
    <property type="entry name" value="RPL11_MTase"/>
    <property type="match status" value="1"/>
</dbReference>
<keyword evidence="7" id="KW-0687">Ribonucleoprotein</keyword>
<evidence type="ECO:0000256" key="5">
    <source>
        <dbReference type="ARBA" id="ARBA00022691"/>
    </source>
</evidence>
<name>A0A7W8M838_9BURK</name>
<dbReference type="CDD" id="cd02440">
    <property type="entry name" value="AdoMet_MTases"/>
    <property type="match status" value="1"/>
</dbReference>
<feature type="binding site" evidence="6">
    <location>
        <position position="203"/>
    </location>
    <ligand>
        <name>S-adenosyl-L-methionine</name>
        <dbReference type="ChEBI" id="CHEBI:59789"/>
    </ligand>
</feature>
<evidence type="ECO:0000313" key="8">
    <source>
        <dbReference type="Proteomes" id="UP000532440"/>
    </source>
</evidence>
<keyword evidence="4 6" id="KW-0808">Transferase</keyword>
<dbReference type="InterPro" id="IPR004498">
    <property type="entry name" value="Ribosomal_PrmA_MeTrfase"/>
</dbReference>
<protein>
    <recommendedName>
        <fullName evidence="6">Ribosomal protein L11 methyltransferase</fullName>
        <shortName evidence="6">L11 Mtase</shortName>
        <ecNumber evidence="6">2.1.1.-</ecNumber>
    </recommendedName>
</protein>
<dbReference type="GO" id="GO:0016279">
    <property type="term" value="F:protein-lysine N-methyltransferase activity"/>
    <property type="evidence" value="ECO:0007669"/>
    <property type="project" value="TreeGrafter"/>
</dbReference>
<dbReference type="HAMAP" id="MF_00735">
    <property type="entry name" value="Methyltr_PrmA"/>
    <property type="match status" value="1"/>
</dbReference>
<proteinExistence type="inferred from homology"/>
<feature type="binding site" evidence="6">
    <location>
        <position position="181"/>
    </location>
    <ligand>
        <name>S-adenosyl-L-methionine</name>
        <dbReference type="ChEBI" id="CHEBI:59789"/>
    </ligand>
</feature>
<evidence type="ECO:0000256" key="4">
    <source>
        <dbReference type="ARBA" id="ARBA00022679"/>
    </source>
</evidence>
<dbReference type="GO" id="GO:0005840">
    <property type="term" value="C:ribosome"/>
    <property type="evidence" value="ECO:0007669"/>
    <property type="project" value="UniProtKB-KW"/>
</dbReference>
<dbReference type="AlphaFoldDB" id="A0A7W8M838"/>
<reference evidence="7 8" key="1">
    <citation type="submission" date="2020-08" db="EMBL/GenBank/DDBJ databases">
        <title>Genomic Encyclopedia of Type Strains, Phase IV (KMG-IV): sequencing the most valuable type-strain genomes for metagenomic binning, comparative biology and taxonomic classification.</title>
        <authorList>
            <person name="Goeker M."/>
        </authorList>
    </citation>
    <scope>NUCLEOTIDE SEQUENCE [LARGE SCALE GENOMIC DNA]</scope>
    <source>
        <strain evidence="7 8">DSM 29781</strain>
    </source>
</reference>
<keyword evidence="5 6" id="KW-0949">S-adenosyl-L-methionine</keyword>
<dbReference type="EC" id="2.1.1.-" evidence="6"/>
<evidence type="ECO:0000256" key="2">
    <source>
        <dbReference type="ARBA" id="ARBA00022490"/>
    </source>
</evidence>
<keyword evidence="2 6" id="KW-0963">Cytoplasm</keyword>
<evidence type="ECO:0000256" key="1">
    <source>
        <dbReference type="ARBA" id="ARBA00009741"/>
    </source>
</evidence>
<evidence type="ECO:0000256" key="6">
    <source>
        <dbReference type="HAMAP-Rule" id="MF_00735"/>
    </source>
</evidence>
<dbReference type="Proteomes" id="UP000532440">
    <property type="component" value="Unassembled WGS sequence"/>
</dbReference>
<dbReference type="InterPro" id="IPR050078">
    <property type="entry name" value="Ribosomal_L11_MeTrfase_PrmA"/>
</dbReference>
<comment type="similarity">
    <text evidence="1 6">Belongs to the methyltransferase superfamily. PrmA family.</text>
</comment>
<sequence length="305" mass="32041">MSLRELIFLAGADEVDHWSDALLEAGALSVQAEDADADSPDEQAIYGEPGIPAVRAGWDRTRLTVLIAEDDDPAAVLARAATEAGLHAPEAFEVHELADRDWVGASQAQFTPIPVGDRLLITPSWHMDELARQADGNADDRITIVLDPGLAFGTGSHPTTHMCLQWLGEHLRPGERVIDYGCGSGILAIAAARLGAGAVVGVDIDPQAVSSTRANALVNGVEIDVRLSTEAPPVPADVVVANILSNPLKVLAPMLSALVAPGGRLVLAGLLDRQAAEVAAAYPLIDLTVYAEREGWACLAGAKRR</sequence>
<comment type="subcellular location">
    <subcellularLocation>
        <location evidence="6">Cytoplasm</location>
    </subcellularLocation>
</comment>
<feature type="binding site" evidence="6">
    <location>
        <position position="160"/>
    </location>
    <ligand>
        <name>S-adenosyl-L-methionine</name>
        <dbReference type="ChEBI" id="CHEBI:59789"/>
    </ligand>
</feature>
<comment type="caution">
    <text evidence="7">The sequence shown here is derived from an EMBL/GenBank/DDBJ whole genome shotgun (WGS) entry which is preliminary data.</text>
</comment>
<keyword evidence="8" id="KW-1185">Reference proteome</keyword>
<dbReference type="NCBIfam" id="TIGR00406">
    <property type="entry name" value="prmA"/>
    <property type="match status" value="1"/>
</dbReference>
<dbReference type="PANTHER" id="PTHR43648">
    <property type="entry name" value="ELECTRON TRANSFER FLAVOPROTEIN BETA SUBUNIT LYSINE METHYLTRANSFERASE"/>
    <property type="match status" value="1"/>
</dbReference>
<evidence type="ECO:0000313" key="7">
    <source>
        <dbReference type="EMBL" id="MBB5271631.1"/>
    </source>
</evidence>
<dbReference type="SUPFAM" id="SSF53335">
    <property type="entry name" value="S-adenosyl-L-methionine-dependent methyltransferases"/>
    <property type="match status" value="1"/>
</dbReference>
<dbReference type="InterPro" id="IPR029063">
    <property type="entry name" value="SAM-dependent_MTases_sf"/>
</dbReference>
<comment type="function">
    <text evidence="6">Methylates ribosomal protein L11.</text>
</comment>
<dbReference type="Gene3D" id="3.40.50.150">
    <property type="entry name" value="Vaccinia Virus protein VP39"/>
    <property type="match status" value="1"/>
</dbReference>
<feature type="binding site" evidence="6">
    <location>
        <position position="242"/>
    </location>
    <ligand>
        <name>S-adenosyl-L-methionine</name>
        <dbReference type="ChEBI" id="CHEBI:59789"/>
    </ligand>
</feature>
<evidence type="ECO:0000256" key="3">
    <source>
        <dbReference type="ARBA" id="ARBA00022603"/>
    </source>
</evidence>
<dbReference type="EMBL" id="JACHGB010000003">
    <property type="protein sequence ID" value="MBB5271631.1"/>
    <property type="molecule type" value="Genomic_DNA"/>
</dbReference>
<keyword evidence="3 6" id="KW-0489">Methyltransferase</keyword>
<comment type="catalytic activity">
    <reaction evidence="6">
        <text>L-lysyl-[protein] + 3 S-adenosyl-L-methionine = N(6),N(6),N(6)-trimethyl-L-lysyl-[protein] + 3 S-adenosyl-L-homocysteine + 3 H(+)</text>
        <dbReference type="Rhea" id="RHEA:54192"/>
        <dbReference type="Rhea" id="RHEA-COMP:9752"/>
        <dbReference type="Rhea" id="RHEA-COMP:13826"/>
        <dbReference type="ChEBI" id="CHEBI:15378"/>
        <dbReference type="ChEBI" id="CHEBI:29969"/>
        <dbReference type="ChEBI" id="CHEBI:57856"/>
        <dbReference type="ChEBI" id="CHEBI:59789"/>
        <dbReference type="ChEBI" id="CHEBI:61961"/>
    </reaction>
</comment>
<gene>
    <name evidence="6" type="primary">prmA</name>
    <name evidence="7" type="ORF">HNQ70_001641</name>
</gene>
<dbReference type="RefSeq" id="WP_183966171.1">
    <property type="nucleotide sequence ID" value="NZ_BAABEW010000001.1"/>
</dbReference>
<dbReference type="GO" id="GO:0005829">
    <property type="term" value="C:cytosol"/>
    <property type="evidence" value="ECO:0007669"/>
    <property type="project" value="TreeGrafter"/>
</dbReference>
<dbReference type="GO" id="GO:0032259">
    <property type="term" value="P:methylation"/>
    <property type="evidence" value="ECO:0007669"/>
    <property type="project" value="UniProtKB-KW"/>
</dbReference>